<organism evidence="2 3">
    <name type="scientific">Agrobacterium bohemicum</name>
    <dbReference type="NCBI Taxonomy" id="2052828"/>
    <lineage>
        <taxon>Bacteria</taxon>
        <taxon>Pseudomonadati</taxon>
        <taxon>Pseudomonadota</taxon>
        <taxon>Alphaproteobacteria</taxon>
        <taxon>Hyphomicrobiales</taxon>
        <taxon>Rhizobiaceae</taxon>
        <taxon>Rhizobium/Agrobacterium group</taxon>
        <taxon>Agrobacterium</taxon>
    </lineage>
</organism>
<comment type="caution">
    <text evidence="2">The sequence shown here is derived from an EMBL/GenBank/DDBJ whole genome shotgun (WGS) entry which is preliminary data.</text>
</comment>
<feature type="transmembrane region" description="Helical" evidence="1">
    <location>
        <begin position="16"/>
        <end position="39"/>
    </location>
</feature>
<evidence type="ECO:0000256" key="1">
    <source>
        <dbReference type="SAM" id="Phobius"/>
    </source>
</evidence>
<evidence type="ECO:0000313" key="3">
    <source>
        <dbReference type="Proteomes" id="UP000070498"/>
    </source>
</evidence>
<reference evidence="2 3" key="1">
    <citation type="submission" date="2015-11" db="EMBL/GenBank/DDBJ databases">
        <title>Draft genome sequence of Agrobacterium sp. R89-1.</title>
        <authorList>
            <person name="Zahradnik J."/>
            <person name="Kyslikova E."/>
            <person name="Palyzova A."/>
            <person name="Kyslik P."/>
        </authorList>
    </citation>
    <scope>NUCLEOTIDE SEQUENCE [LARGE SCALE GENOMIC DNA]</scope>
    <source>
        <strain evidence="2 3">R89-1</strain>
    </source>
</reference>
<protein>
    <recommendedName>
        <fullName evidence="4">RDD domain-containing protein</fullName>
    </recommendedName>
</protein>
<proteinExistence type="predicted"/>
<keyword evidence="1" id="KW-1133">Transmembrane helix</keyword>
<keyword evidence="3" id="KW-1185">Reference proteome</keyword>
<dbReference type="OrthoDB" id="7745564at2"/>
<evidence type="ECO:0000313" key="2">
    <source>
        <dbReference type="EMBL" id="KXG86599.1"/>
    </source>
</evidence>
<dbReference type="RefSeq" id="WP_067642950.1">
    <property type="nucleotide sequence ID" value="NZ_KQ961023.1"/>
</dbReference>
<keyword evidence="1" id="KW-0472">Membrane</keyword>
<name>A0A135P593_9HYPH</name>
<feature type="transmembrane region" description="Helical" evidence="1">
    <location>
        <begin position="51"/>
        <end position="72"/>
    </location>
</feature>
<sequence length="85" mass="9547">MTETTTPARQPSTWRIVLAAILDFFTAFWIFGFIVASVSGGRTEDGFSVQGMPAVLVFALIVAYFLVFNRFLGGTIWKRILRAKR</sequence>
<keyword evidence="1" id="KW-0812">Transmembrane</keyword>
<evidence type="ECO:0008006" key="4">
    <source>
        <dbReference type="Google" id="ProtNLM"/>
    </source>
</evidence>
<dbReference type="EMBL" id="LNUW01000015">
    <property type="protein sequence ID" value="KXG86599.1"/>
    <property type="molecule type" value="Genomic_DNA"/>
</dbReference>
<dbReference type="AlphaFoldDB" id="A0A135P593"/>
<dbReference type="Proteomes" id="UP000070498">
    <property type="component" value="Unassembled WGS sequence"/>
</dbReference>
<gene>
    <name evidence="2" type="ORF">ATO67_00790</name>
</gene>
<accession>A0A135P593</accession>